<dbReference type="Proteomes" id="UP000247118">
    <property type="component" value="Chromosome"/>
</dbReference>
<organism evidence="2 3">
    <name type="scientific">Gordonia terrae</name>
    <dbReference type="NCBI Taxonomy" id="2055"/>
    <lineage>
        <taxon>Bacteria</taxon>
        <taxon>Bacillati</taxon>
        <taxon>Actinomycetota</taxon>
        <taxon>Actinomycetes</taxon>
        <taxon>Mycobacteriales</taxon>
        <taxon>Gordoniaceae</taxon>
        <taxon>Gordonia</taxon>
    </lineage>
</organism>
<dbReference type="EMBL" id="CP029604">
    <property type="protein sequence ID" value="AWO82959.1"/>
    <property type="molecule type" value="Genomic_DNA"/>
</dbReference>
<dbReference type="AlphaFoldDB" id="A0AAD0NYH2"/>
<dbReference type="Gene3D" id="3.10.450.50">
    <property type="match status" value="1"/>
</dbReference>
<evidence type="ECO:0000313" key="3">
    <source>
        <dbReference type="Proteomes" id="UP000247118"/>
    </source>
</evidence>
<dbReference type="KEGG" id="gta:BCM27_04805"/>
<evidence type="ECO:0000259" key="1">
    <source>
        <dbReference type="Pfam" id="PF13577"/>
    </source>
</evidence>
<sequence length="167" mass="19536">MTQQIELTTAERLEAIESIKRVFARRLRCLDEKEWDVYPTLHTEDVVSETWADASEDRRPSTDGVSNRVVGRDRLRDTISSLLDGDVKITTVHHAHTPEIELLSDTTARGTWAMEDHLWWHNGNVEEHLHGFGHYHEEYRKVDGEWLISYRSLSRIRVDKTPGFDER</sequence>
<dbReference type="RefSeq" id="WP_004023208.1">
    <property type="nucleotide sequence ID" value="NZ_CABEIC010000002.1"/>
</dbReference>
<dbReference type="GeneID" id="32687065"/>
<feature type="domain" description="SnoaL-like" evidence="1">
    <location>
        <begin position="11"/>
        <end position="151"/>
    </location>
</feature>
<name>A0AAD0NYH2_9ACTN</name>
<dbReference type="InterPro" id="IPR037401">
    <property type="entry name" value="SnoaL-like"/>
</dbReference>
<dbReference type="Pfam" id="PF13577">
    <property type="entry name" value="SnoaL_4"/>
    <property type="match status" value="1"/>
</dbReference>
<protein>
    <submittedName>
        <fullName evidence="2">Nuclear transport factor 2 family protein</fullName>
    </submittedName>
</protein>
<dbReference type="InterPro" id="IPR032710">
    <property type="entry name" value="NTF2-like_dom_sf"/>
</dbReference>
<evidence type="ECO:0000313" key="2">
    <source>
        <dbReference type="EMBL" id="AWO82959.1"/>
    </source>
</evidence>
<accession>A0AAD0NYH2</accession>
<reference evidence="2 3" key="1">
    <citation type="submission" date="2018-05" db="EMBL/GenBank/DDBJ databases">
        <title>Complete genome sequence of Gordonia terrae NRRL B-16283.</title>
        <authorList>
            <person name="Garlena R.A."/>
            <person name="Russell D.A."/>
            <person name="Hatfull G.F."/>
        </authorList>
    </citation>
    <scope>NUCLEOTIDE SEQUENCE [LARGE SCALE GENOMIC DNA]</scope>
    <source>
        <strain evidence="2 3">NRRL B-16283</strain>
    </source>
</reference>
<gene>
    <name evidence="2" type="ORF">DLJ61_04845</name>
</gene>
<dbReference type="SUPFAM" id="SSF54427">
    <property type="entry name" value="NTF2-like"/>
    <property type="match status" value="1"/>
</dbReference>
<proteinExistence type="predicted"/>